<reference evidence="2" key="1">
    <citation type="journal article" date="2014" name="Int. J. Syst. Evol. Microbiol.">
        <title>Complete genome sequence of Corynebacterium casei LMG S-19264T (=DSM 44701T), isolated from a smear-ripened cheese.</title>
        <authorList>
            <consortium name="US DOE Joint Genome Institute (JGI-PGF)"/>
            <person name="Walter F."/>
            <person name="Albersmeier A."/>
            <person name="Kalinowski J."/>
            <person name="Ruckert C."/>
        </authorList>
    </citation>
    <scope>NUCLEOTIDE SEQUENCE</scope>
    <source>
        <strain evidence="2">JCM 3313</strain>
    </source>
</reference>
<dbReference type="RefSeq" id="WP_189225444.1">
    <property type="nucleotide sequence ID" value="NZ_BMRG01000010.1"/>
</dbReference>
<evidence type="ECO:0000313" key="2">
    <source>
        <dbReference type="EMBL" id="GGP68583.1"/>
    </source>
</evidence>
<dbReference type="InterPro" id="IPR025164">
    <property type="entry name" value="Toastrack_DUF4097"/>
</dbReference>
<protein>
    <recommendedName>
        <fullName evidence="1">DUF4097 domain-containing protein</fullName>
    </recommendedName>
</protein>
<dbReference type="EMBL" id="BMRG01000010">
    <property type="protein sequence ID" value="GGP68583.1"/>
    <property type="molecule type" value="Genomic_DNA"/>
</dbReference>
<feature type="domain" description="DUF4097" evidence="1">
    <location>
        <begin position="14"/>
        <end position="279"/>
    </location>
</feature>
<keyword evidence="3" id="KW-1185">Reference proteome</keyword>
<dbReference type="Proteomes" id="UP000639606">
    <property type="component" value="Unassembled WGS sequence"/>
</dbReference>
<gene>
    <name evidence="2" type="ORF">GCM10010185_46820</name>
</gene>
<accession>A0A918AQD1</accession>
<dbReference type="AlphaFoldDB" id="A0A918AQD1"/>
<organism evidence="2 3">
    <name type="scientific">Saccharothrix coeruleofusca</name>
    <dbReference type="NCBI Taxonomy" id="33919"/>
    <lineage>
        <taxon>Bacteria</taxon>
        <taxon>Bacillati</taxon>
        <taxon>Actinomycetota</taxon>
        <taxon>Actinomycetes</taxon>
        <taxon>Pseudonocardiales</taxon>
        <taxon>Pseudonocardiaceae</taxon>
        <taxon>Saccharothrix</taxon>
    </lineage>
</organism>
<proteinExistence type="predicted"/>
<name>A0A918AQD1_9PSEU</name>
<sequence length="282" mass="29542">MPTFATPEPISAVIELYAGDVRIVASDRADTVVEVRPSDESDESDVKAAQATRVDFADGTLTVRGPKPRMIDFSKRSRSVDLLVELPAGSRLHVELSLGDCHGTGVLGECRVKTAAGNVHLDRTGPLRLDTSAGHLTVEEVGGDAEIATGGGKVRVGVVDGGAVVKNSNGGTEIGEITGVLRVRSANGDITVDRAGAEVEARTANGDIRVGEVARDVVVLNSGYGDLDVAVPEGVAAWLDLNTGHGRVRNSLEAVDRAPDESEQTVEVRARTSFGDITVRRS</sequence>
<comment type="caution">
    <text evidence="2">The sequence shown here is derived from an EMBL/GenBank/DDBJ whole genome shotgun (WGS) entry which is preliminary data.</text>
</comment>
<evidence type="ECO:0000259" key="1">
    <source>
        <dbReference type="Pfam" id="PF13349"/>
    </source>
</evidence>
<reference evidence="2" key="2">
    <citation type="submission" date="2020-09" db="EMBL/GenBank/DDBJ databases">
        <authorList>
            <person name="Sun Q."/>
            <person name="Ohkuma M."/>
        </authorList>
    </citation>
    <scope>NUCLEOTIDE SEQUENCE</scope>
    <source>
        <strain evidence="2">JCM 3313</strain>
    </source>
</reference>
<evidence type="ECO:0000313" key="3">
    <source>
        <dbReference type="Proteomes" id="UP000639606"/>
    </source>
</evidence>
<dbReference type="Pfam" id="PF13349">
    <property type="entry name" value="DUF4097"/>
    <property type="match status" value="1"/>
</dbReference>